<feature type="domain" description="S1 motif" evidence="6">
    <location>
        <begin position="266"/>
        <end position="334"/>
    </location>
</feature>
<dbReference type="Pfam" id="PF00575">
    <property type="entry name" value="S1"/>
    <property type="match status" value="4"/>
</dbReference>
<keyword evidence="3" id="KW-0687">Ribonucleoprotein</keyword>
<feature type="domain" description="S1 motif" evidence="6">
    <location>
        <begin position="100"/>
        <end position="161"/>
    </location>
</feature>
<gene>
    <name evidence="7" type="ORF">FD145_1300</name>
</gene>
<dbReference type="PANTHER" id="PTHR10724:SF7">
    <property type="entry name" value="SMALL RIBOSOMAL SUBUNIT PROTEIN BS1C"/>
    <property type="match status" value="1"/>
</dbReference>
<dbReference type="AlphaFoldDB" id="A0A833L060"/>
<dbReference type="CDD" id="cd05687">
    <property type="entry name" value="S1_RPS1_repeat_ec1_hs1"/>
    <property type="match status" value="1"/>
</dbReference>
<organism evidence="7 8">
    <name type="scientific">Candidatus Saganbacteria bacterium</name>
    <dbReference type="NCBI Taxonomy" id="2575572"/>
    <lineage>
        <taxon>Bacteria</taxon>
        <taxon>Bacillati</taxon>
        <taxon>Saganbacteria</taxon>
    </lineage>
</organism>
<reference evidence="7 8" key="1">
    <citation type="submission" date="2019-12" db="EMBL/GenBank/DDBJ databases">
        <authorList>
            <person name="Wolfe R."/>
            <person name="Danczak R."/>
            <person name="Wilkins M."/>
        </authorList>
    </citation>
    <scope>NUCLEOTIDE SEQUENCE [LARGE SCALE GENOMIC DNA]</scope>
    <source>
        <strain evidence="7">X2_MaxBin.013</strain>
    </source>
</reference>
<sequence>MPDENFESTKIDSTKGLSGETEVDALIAGALAELDVKPKEEKKELKATPIKPAHISAIKTVPAPQPEAKIEKKEEVKPTDEAKKADDMAYEETFKKFSVGALVKGKVVRIDASGALIDIAYKSDGFLSNEELSQSVKIGDEIDVVIEKLESKEGYVVLSKKKADFEKNWIKAYDANKKRTLLSVKVTSAVSGGLVVDWEGIRSFIPASQVEKKPEQLLKDFVGQTIPAKIIEANRRQSKIVMSHKFGIRDHERSQASKFFEEIEVGQVHHGRVTSIKNFGAFVNINGIEGLIPLTELSWKRVKHPSELLKTGQELDVFVLGIDKINRKISFGLKELQPDPWADALTKYKPGQIIKVKIARLVKFGAFAELDDTLEGLIHISELSANRINSPEEVVKPGDEVEVKILRIVPDEQKIGLSIKDAVYEKEKKASPKAAEEKSEEKKVTIGDLMAEKERQKAERETEFEVTEEEVIEEQGQDQGLT</sequence>
<feature type="region of interest" description="Disordered" evidence="5">
    <location>
        <begin position="56"/>
        <end position="84"/>
    </location>
</feature>
<dbReference type="SUPFAM" id="SSF50249">
    <property type="entry name" value="Nucleic acid-binding proteins"/>
    <property type="match status" value="4"/>
</dbReference>
<dbReference type="Gene3D" id="2.40.50.140">
    <property type="entry name" value="Nucleic acid-binding proteins"/>
    <property type="match status" value="4"/>
</dbReference>
<dbReference type="GO" id="GO:0003729">
    <property type="term" value="F:mRNA binding"/>
    <property type="evidence" value="ECO:0007669"/>
    <property type="project" value="TreeGrafter"/>
</dbReference>
<evidence type="ECO:0000313" key="7">
    <source>
        <dbReference type="EMBL" id="KAF0133437.1"/>
    </source>
</evidence>
<name>A0A833L060_UNCSA</name>
<comment type="caution">
    <text evidence="7">The sequence shown here is derived from an EMBL/GenBank/DDBJ whole genome shotgun (WGS) entry which is preliminary data.</text>
</comment>
<dbReference type="PANTHER" id="PTHR10724">
    <property type="entry name" value="30S RIBOSOMAL PROTEIN S1"/>
    <property type="match status" value="1"/>
</dbReference>
<proteinExistence type="inferred from homology"/>
<dbReference type="InterPro" id="IPR035104">
    <property type="entry name" value="Ribosomal_protein_S1-like"/>
</dbReference>
<comment type="similarity">
    <text evidence="1">Belongs to the bacterial ribosomal protein bS1 family.</text>
</comment>
<evidence type="ECO:0000313" key="8">
    <source>
        <dbReference type="Proteomes" id="UP000488506"/>
    </source>
</evidence>
<evidence type="ECO:0000256" key="4">
    <source>
        <dbReference type="ARBA" id="ARBA00025604"/>
    </source>
</evidence>
<dbReference type="GO" id="GO:1990904">
    <property type="term" value="C:ribonucleoprotein complex"/>
    <property type="evidence" value="ECO:0007669"/>
    <property type="project" value="UniProtKB-KW"/>
</dbReference>
<dbReference type="GO" id="GO:0006412">
    <property type="term" value="P:translation"/>
    <property type="evidence" value="ECO:0007669"/>
    <property type="project" value="TreeGrafter"/>
</dbReference>
<dbReference type="InterPro" id="IPR050437">
    <property type="entry name" value="Ribos_protein_bS1-like"/>
</dbReference>
<evidence type="ECO:0000259" key="6">
    <source>
        <dbReference type="PROSITE" id="PS50126"/>
    </source>
</evidence>
<dbReference type="Proteomes" id="UP000488506">
    <property type="component" value="Unassembled WGS sequence"/>
</dbReference>
<dbReference type="FunFam" id="2.40.50.140:FF:000103">
    <property type="entry name" value="protein RRP5 homolog"/>
    <property type="match status" value="1"/>
</dbReference>
<protein>
    <submittedName>
        <fullName evidence="7">Small subunit ribosomal protein S1</fullName>
    </submittedName>
</protein>
<feature type="compositionally biased region" description="Basic and acidic residues" evidence="5">
    <location>
        <begin position="68"/>
        <end position="84"/>
    </location>
</feature>
<dbReference type="InterPro" id="IPR003029">
    <property type="entry name" value="S1_domain"/>
</dbReference>
<dbReference type="EMBL" id="WPAF01000026">
    <property type="protein sequence ID" value="KAF0133437.1"/>
    <property type="molecule type" value="Genomic_DNA"/>
</dbReference>
<dbReference type="SMART" id="SM00316">
    <property type="entry name" value="S1"/>
    <property type="match status" value="4"/>
</dbReference>
<dbReference type="PRINTS" id="PR00681">
    <property type="entry name" value="RIBOSOMALS1"/>
</dbReference>
<dbReference type="GO" id="GO:0005840">
    <property type="term" value="C:ribosome"/>
    <property type="evidence" value="ECO:0007669"/>
    <property type="project" value="UniProtKB-KW"/>
</dbReference>
<dbReference type="InterPro" id="IPR012340">
    <property type="entry name" value="NA-bd_OB-fold"/>
</dbReference>
<dbReference type="CDD" id="cd05688">
    <property type="entry name" value="S1_RPS1_repeat_ec3"/>
    <property type="match status" value="1"/>
</dbReference>
<keyword evidence="2 7" id="KW-0689">Ribosomal protein</keyword>
<accession>A0A833L060</accession>
<feature type="region of interest" description="Disordered" evidence="5">
    <location>
        <begin position="428"/>
        <end position="482"/>
    </location>
</feature>
<comment type="function">
    <text evidence="4">Binds mRNA; thus facilitating recognition of the initiation point. It is needed to translate mRNA with a short Shine-Dalgarno (SD) purine-rich sequence.</text>
</comment>
<dbReference type="PROSITE" id="PS50126">
    <property type="entry name" value="S1"/>
    <property type="match status" value="4"/>
</dbReference>
<feature type="domain" description="S1 motif" evidence="6">
    <location>
        <begin position="351"/>
        <end position="420"/>
    </location>
</feature>
<dbReference type="CDD" id="cd04465">
    <property type="entry name" value="S1_RPS1_repeat_ec2_hs2"/>
    <property type="match status" value="1"/>
</dbReference>
<evidence type="ECO:0000256" key="2">
    <source>
        <dbReference type="ARBA" id="ARBA00022980"/>
    </source>
</evidence>
<feature type="domain" description="S1 motif" evidence="6">
    <location>
        <begin position="179"/>
        <end position="245"/>
    </location>
</feature>
<feature type="compositionally biased region" description="Acidic residues" evidence="5">
    <location>
        <begin position="464"/>
        <end position="476"/>
    </location>
</feature>
<dbReference type="GO" id="GO:0003735">
    <property type="term" value="F:structural constituent of ribosome"/>
    <property type="evidence" value="ECO:0007669"/>
    <property type="project" value="TreeGrafter"/>
</dbReference>
<evidence type="ECO:0000256" key="1">
    <source>
        <dbReference type="ARBA" id="ARBA00006767"/>
    </source>
</evidence>
<evidence type="ECO:0000256" key="3">
    <source>
        <dbReference type="ARBA" id="ARBA00023274"/>
    </source>
</evidence>
<feature type="compositionally biased region" description="Basic and acidic residues" evidence="5">
    <location>
        <begin position="428"/>
        <end position="463"/>
    </location>
</feature>
<evidence type="ECO:0000256" key="5">
    <source>
        <dbReference type="SAM" id="MobiDB-lite"/>
    </source>
</evidence>